<accession>A0A7G2INY9</accession>
<dbReference type="AlphaFoldDB" id="A0A7G2INY9"/>
<reference evidence="1 2" key="1">
    <citation type="submission" date="2013-10" db="EMBL/GenBank/DDBJ databases">
        <title>Antibiotic resistance diversity of beta-lactamase producers in the General Hospital Vienna.</title>
        <authorList>
            <person name="Barisic I."/>
            <person name="Mitteregger D."/>
            <person name="Hirschl A.M."/>
            <person name="Noehammer C."/>
            <person name="Wiesinger-Mayr H."/>
        </authorList>
    </citation>
    <scope>NUCLEOTIDE SEQUENCE [LARGE SCALE GENOMIC DNA]</scope>
    <source>
        <strain evidence="1 2">ISC11</strain>
    </source>
</reference>
<dbReference type="InterPro" id="IPR004375">
    <property type="entry name" value="NanQ/TabA/YiaL"/>
</dbReference>
<dbReference type="GO" id="GO:0005829">
    <property type="term" value="C:cytosol"/>
    <property type="evidence" value="ECO:0007669"/>
    <property type="project" value="TreeGrafter"/>
</dbReference>
<dbReference type="PANTHER" id="PTHR34986">
    <property type="entry name" value="EVOLVED BETA-GALACTOSIDASE SUBUNIT BETA"/>
    <property type="match status" value="1"/>
</dbReference>
<dbReference type="GO" id="GO:0016853">
    <property type="term" value="F:isomerase activity"/>
    <property type="evidence" value="ECO:0007669"/>
    <property type="project" value="UniProtKB-KW"/>
</dbReference>
<evidence type="ECO:0000313" key="2">
    <source>
        <dbReference type="Proteomes" id="UP000019194"/>
    </source>
</evidence>
<protein>
    <submittedName>
        <fullName evidence="1">Sugar isomerase involved in processing of exogenous sialic acid</fullName>
    </submittedName>
</protein>
<dbReference type="Proteomes" id="UP000019194">
    <property type="component" value="Unassembled WGS sequence"/>
</dbReference>
<dbReference type="InterPro" id="IPR049827">
    <property type="entry name" value="NanQ"/>
</dbReference>
<evidence type="ECO:0000313" key="1">
    <source>
        <dbReference type="EMBL" id="CDL38223.1"/>
    </source>
</evidence>
<comment type="caution">
    <text evidence="1">The sequence shown here is derived from an EMBL/GenBank/DDBJ whole genome shotgun (WGS) entry which is preliminary data.</text>
</comment>
<dbReference type="PANTHER" id="PTHR34986:SF5">
    <property type="entry name" value="N-ACETYLNEURAMINATE ANOMERASE NANQ"/>
    <property type="match status" value="1"/>
</dbReference>
<dbReference type="NCBIfam" id="NF040884">
    <property type="entry name" value="acetylneur_anom"/>
    <property type="match status" value="1"/>
</dbReference>
<dbReference type="InterPro" id="IPR037012">
    <property type="entry name" value="NanQ/TabA/YiaL_sf"/>
</dbReference>
<proteinExistence type="predicted"/>
<dbReference type="SUPFAM" id="SSF51197">
    <property type="entry name" value="Clavaminate synthase-like"/>
    <property type="match status" value="1"/>
</dbReference>
<dbReference type="EMBL" id="CBWP010000039">
    <property type="protein sequence ID" value="CDL38223.1"/>
    <property type="molecule type" value="Genomic_DNA"/>
</dbReference>
<dbReference type="NCBIfam" id="TIGR00022">
    <property type="entry name" value="YhcH/YjgK/YiaL family protein"/>
    <property type="match status" value="1"/>
</dbReference>
<dbReference type="Pfam" id="PF04074">
    <property type="entry name" value="DUF386"/>
    <property type="match status" value="1"/>
</dbReference>
<dbReference type="Gene3D" id="2.60.120.370">
    <property type="entry name" value="YhcH/YjgK/YiaL"/>
    <property type="match status" value="1"/>
</dbReference>
<name>A0A7G2INY9_CITFR</name>
<keyword evidence="1" id="KW-0413">Isomerase</keyword>
<sequence>MMISDELRSLPSAGLHPVLQQALTLAIAANPQEKTPGRYALQGDTIFMNVMQFATQSPEQKKAELHQQYIDIQVLLSGEERILFGMTDSARQCDEMHVEDDYQLCSEIADEQAIVLKPGRFAIFMPGEPHKPGCMVGGPGGNQKGRDQGARQLITSLTMRDRVGWQGLRHPTLDRTT</sequence>
<organism evidence="1 2">
    <name type="scientific">Citrobacter freundii</name>
    <dbReference type="NCBI Taxonomy" id="546"/>
    <lineage>
        <taxon>Bacteria</taxon>
        <taxon>Pseudomonadati</taxon>
        <taxon>Pseudomonadota</taxon>
        <taxon>Gammaproteobacteria</taxon>
        <taxon>Enterobacterales</taxon>
        <taxon>Enterobacteriaceae</taxon>
        <taxon>Citrobacter</taxon>
        <taxon>Citrobacter freundii complex</taxon>
    </lineage>
</organism>